<comment type="caution">
    <text evidence="1">The sequence shown here is derived from an EMBL/GenBank/DDBJ whole genome shotgun (WGS) entry which is preliminary data.</text>
</comment>
<dbReference type="AlphaFoldDB" id="A0A645BK08"/>
<accession>A0A645BK08</accession>
<name>A0A645BK08_9ZZZZ</name>
<organism evidence="1">
    <name type="scientific">bioreactor metagenome</name>
    <dbReference type="NCBI Taxonomy" id="1076179"/>
    <lineage>
        <taxon>unclassified sequences</taxon>
        <taxon>metagenomes</taxon>
        <taxon>ecological metagenomes</taxon>
    </lineage>
</organism>
<reference evidence="1" key="1">
    <citation type="submission" date="2019-08" db="EMBL/GenBank/DDBJ databases">
        <authorList>
            <person name="Kucharzyk K."/>
            <person name="Murdoch R.W."/>
            <person name="Higgins S."/>
            <person name="Loffler F."/>
        </authorList>
    </citation>
    <scope>NUCLEOTIDE SEQUENCE</scope>
</reference>
<dbReference type="EMBL" id="VSSQ01018689">
    <property type="protein sequence ID" value="MPM62104.1"/>
    <property type="molecule type" value="Genomic_DNA"/>
</dbReference>
<proteinExistence type="predicted"/>
<gene>
    <name evidence="1" type="ORF">SDC9_108970</name>
</gene>
<evidence type="ECO:0000313" key="1">
    <source>
        <dbReference type="EMBL" id="MPM62104.1"/>
    </source>
</evidence>
<protein>
    <submittedName>
        <fullName evidence="1">Uncharacterized protein</fullName>
    </submittedName>
</protein>
<sequence>MPDLVDEGDYEMLFVANFFRPLTKTAEDALQVLREVEAACGMRATALVNNSNLGAETTAQDVLGTLDRMEHFARLSGLPIAFTSVSERLKEKIDHQIMHPFWMNFSKINLS</sequence>